<evidence type="ECO:0000256" key="8">
    <source>
        <dbReference type="ARBA" id="ARBA00023012"/>
    </source>
</evidence>
<dbReference type="PANTHER" id="PTHR44757">
    <property type="entry name" value="DIGUANYLATE CYCLASE DGCP"/>
    <property type="match status" value="1"/>
</dbReference>
<dbReference type="NCBIfam" id="TIGR00254">
    <property type="entry name" value="GGDEF"/>
    <property type="match status" value="1"/>
</dbReference>
<dbReference type="PROSITE" id="PS50883">
    <property type="entry name" value="EAL"/>
    <property type="match status" value="1"/>
</dbReference>
<evidence type="ECO:0000256" key="6">
    <source>
        <dbReference type="ARBA" id="ARBA00022777"/>
    </source>
</evidence>
<dbReference type="SMART" id="SM00091">
    <property type="entry name" value="PAS"/>
    <property type="match status" value="3"/>
</dbReference>
<feature type="domain" description="PAC" evidence="11">
    <location>
        <begin position="216"/>
        <end position="267"/>
    </location>
</feature>
<evidence type="ECO:0000256" key="3">
    <source>
        <dbReference type="ARBA" id="ARBA00022553"/>
    </source>
</evidence>
<dbReference type="InterPro" id="IPR035919">
    <property type="entry name" value="EAL_sf"/>
</dbReference>
<name>A0ABZ2CBT1_9BACI</name>
<dbReference type="CDD" id="cd00130">
    <property type="entry name" value="PAS"/>
    <property type="match status" value="3"/>
</dbReference>
<dbReference type="InterPro" id="IPR000700">
    <property type="entry name" value="PAS-assoc_C"/>
</dbReference>
<evidence type="ECO:0000259" key="11">
    <source>
        <dbReference type="PROSITE" id="PS50113"/>
    </source>
</evidence>
<feature type="domain" description="PAS" evidence="10">
    <location>
        <begin position="840"/>
        <end position="910"/>
    </location>
</feature>
<dbReference type="InterPro" id="IPR004358">
    <property type="entry name" value="Sig_transdc_His_kin-like_C"/>
</dbReference>
<feature type="domain" description="PAS" evidence="10">
    <location>
        <begin position="143"/>
        <end position="214"/>
    </location>
</feature>
<sequence>MDVSYIDDLLRKNRDTSLSKEQYRNLVELSPNFIFIHQGGKIVYANPKSLKTIGANHENEVLGKPVQELIVTEDIDAFQERLDKVLNGEKLPSFEYKVKTLDGRIIDIEFNRVVIPYGGKPAVMTMGKDITEEKKLDDQIEENKQRYQSLFEYNENSVFSFDLNGYFTCCNLVCEKVSGYSKQELLNRMHFNALITPEERERTLKYFELAKKGTPQNFRTSLYQKSGSLVHLNVTIVPIMVKGQVDGVYGIAQDITKQVEIEKSNEYLAFHDYLTGLPNRNMLNRRLPNELTQAFEKKQSMAVLFIDLDRFKVINDTLGHNMGDLLLKEVANRLEASMHDRDTIYRQGGDEFTVTLTDADRNRASKVARQIIDVLAVPFNIKGYEIFISPSIGISLFPEDGETGEILIKHADFAMYQAKKAGKNRYHFYSSHEHGGRINPLKMEMELHKAIERKELLLHYQPKINLKTGKITGVEALIRWLHPDWGMVSPGTFIPLVEETGLIIPIGEWALHAACKQNKEWQQRGFSTVVSVNLSPRQFKQSNLVQTIARVLQKTGLEPHCLEVEITESMTADIERTISTLQQLKKLGVRISIDDFGTGFSSLNYLKQLPVDTLKIDQSFVRELYKNPNDETIVKTIISMTHNLNLTVVAEGIESKEQLAFLQQHLCDEGQGYFFSKPLTKEQLEERIPDIQQIVKDHGISQDLNERMWAEELLNLAKKEMEDTVRLQQGMIFKVKKINGRFIHTLCDGELMYRLGAIPTQVVGKELHEFLPHESASKKSEYYHRVWDGEELVSYEDRLNGIHYLAHLRPIKRGGEVVEFIGSCVDITDRKQAEEALRESEYKYRLIAENMTDILTLVDHNGMILYASPSFETVLGFPSKHYEGKSSFDKIHPEDKPFVMSQFEQVMRTKSSSQIEYRSLHANGNWILVEGVGTPVIGSNGEVKHVIVVGRDITEKRKAEELLAKSEKLAVVGELAAGVAHEIRNPITSIKGFMQLFQEGMVKEEFFPVIFNEFNRIEEIIREFLTLAKPQDIQLKRADLKTVLNDVETLLNSEAHLQNVQLVQEFGQDIPTIMCDRNQIKQVFINLVKNGIEALPNGGFVKIQAVKEPENVLIKVIDNGMGISEERLQRLGEPFFSNKEKGTGLGLMLCFRIIRQHNGTIGFKSKKNQGTTVEVRLPISPMT</sequence>
<dbReference type="InterPro" id="IPR029787">
    <property type="entry name" value="Nucleotide_cyclase"/>
</dbReference>
<evidence type="ECO:0000256" key="5">
    <source>
        <dbReference type="ARBA" id="ARBA00022741"/>
    </source>
</evidence>
<dbReference type="Pfam" id="PF00989">
    <property type="entry name" value="PAS"/>
    <property type="match status" value="2"/>
</dbReference>
<dbReference type="InterPro" id="IPR013655">
    <property type="entry name" value="PAS_fold_3"/>
</dbReference>
<dbReference type="SUPFAM" id="SSF141868">
    <property type="entry name" value="EAL domain-like"/>
    <property type="match status" value="1"/>
</dbReference>
<dbReference type="InterPro" id="IPR005467">
    <property type="entry name" value="His_kinase_dom"/>
</dbReference>
<evidence type="ECO:0000256" key="2">
    <source>
        <dbReference type="ARBA" id="ARBA00012438"/>
    </source>
</evidence>
<evidence type="ECO:0000259" key="13">
    <source>
        <dbReference type="PROSITE" id="PS50887"/>
    </source>
</evidence>
<dbReference type="SUPFAM" id="SSF55785">
    <property type="entry name" value="PYP-like sensor domain (PAS domain)"/>
    <property type="match status" value="4"/>
</dbReference>
<dbReference type="Gene3D" id="3.30.450.20">
    <property type="entry name" value="PAS domain"/>
    <property type="match status" value="4"/>
</dbReference>
<dbReference type="InterPro" id="IPR052155">
    <property type="entry name" value="Biofilm_reg_signaling"/>
</dbReference>
<dbReference type="SUPFAM" id="SSF47384">
    <property type="entry name" value="Homodimeric domain of signal transducing histidine kinase"/>
    <property type="match status" value="1"/>
</dbReference>
<dbReference type="SMART" id="SM00387">
    <property type="entry name" value="HATPase_c"/>
    <property type="match status" value="1"/>
</dbReference>
<dbReference type="EC" id="2.7.13.3" evidence="2"/>
<evidence type="ECO:0000256" key="1">
    <source>
        <dbReference type="ARBA" id="ARBA00000085"/>
    </source>
</evidence>
<keyword evidence="8" id="KW-0902">Two-component regulatory system</keyword>
<comment type="catalytic activity">
    <reaction evidence="1">
        <text>ATP + protein L-histidine = ADP + protein N-phospho-L-histidine.</text>
        <dbReference type="EC" id="2.7.13.3"/>
    </reaction>
</comment>
<dbReference type="PROSITE" id="PS50109">
    <property type="entry name" value="HIS_KIN"/>
    <property type="match status" value="1"/>
</dbReference>
<proteinExistence type="predicted"/>
<dbReference type="InterPro" id="IPR000160">
    <property type="entry name" value="GGDEF_dom"/>
</dbReference>
<dbReference type="SMART" id="SM00388">
    <property type="entry name" value="HisKA"/>
    <property type="match status" value="1"/>
</dbReference>
<dbReference type="SMART" id="SM00052">
    <property type="entry name" value="EAL"/>
    <property type="match status" value="1"/>
</dbReference>
<feature type="domain" description="GGDEF" evidence="13">
    <location>
        <begin position="299"/>
        <end position="431"/>
    </location>
</feature>
<accession>A0ABZ2CBT1</accession>
<dbReference type="InterPro" id="IPR003594">
    <property type="entry name" value="HATPase_dom"/>
</dbReference>
<dbReference type="PANTHER" id="PTHR44757:SF2">
    <property type="entry name" value="BIOFILM ARCHITECTURE MAINTENANCE PROTEIN MBAA"/>
    <property type="match status" value="1"/>
</dbReference>
<dbReference type="SMART" id="SM00267">
    <property type="entry name" value="GGDEF"/>
    <property type="match status" value="1"/>
</dbReference>
<feature type="domain" description="Histidine kinase" evidence="9">
    <location>
        <begin position="978"/>
        <end position="1181"/>
    </location>
</feature>
<keyword evidence="4" id="KW-0808">Transferase</keyword>
<dbReference type="SMART" id="SM00086">
    <property type="entry name" value="PAC"/>
    <property type="match status" value="4"/>
</dbReference>
<dbReference type="InterPro" id="IPR043128">
    <property type="entry name" value="Rev_trsase/Diguanyl_cyclase"/>
</dbReference>
<evidence type="ECO:0000259" key="9">
    <source>
        <dbReference type="PROSITE" id="PS50109"/>
    </source>
</evidence>
<dbReference type="CDD" id="cd01949">
    <property type="entry name" value="GGDEF"/>
    <property type="match status" value="1"/>
</dbReference>
<dbReference type="RefSeq" id="WP_338450142.1">
    <property type="nucleotide sequence ID" value="NZ_CP137640.1"/>
</dbReference>
<feature type="domain" description="PAC" evidence="11">
    <location>
        <begin position="913"/>
        <end position="965"/>
    </location>
</feature>
<dbReference type="Pfam" id="PF08448">
    <property type="entry name" value="PAS_4"/>
    <property type="match status" value="1"/>
</dbReference>
<dbReference type="CDD" id="cd01948">
    <property type="entry name" value="EAL"/>
    <property type="match status" value="1"/>
</dbReference>
<dbReference type="Proteomes" id="UP001357223">
    <property type="component" value="Chromosome"/>
</dbReference>
<dbReference type="PROSITE" id="PS50112">
    <property type="entry name" value="PAS"/>
    <property type="match status" value="3"/>
</dbReference>
<keyword evidence="15" id="KW-1185">Reference proteome</keyword>
<keyword evidence="6" id="KW-0418">Kinase</keyword>
<dbReference type="InterPro" id="IPR013656">
    <property type="entry name" value="PAS_4"/>
</dbReference>
<keyword evidence="3" id="KW-0597">Phosphoprotein</keyword>
<dbReference type="SUPFAM" id="SSF55073">
    <property type="entry name" value="Nucleotide cyclase"/>
    <property type="match status" value="1"/>
</dbReference>
<dbReference type="SUPFAM" id="SSF55874">
    <property type="entry name" value="ATPase domain of HSP90 chaperone/DNA topoisomerase II/histidine kinase"/>
    <property type="match status" value="1"/>
</dbReference>
<dbReference type="InterPro" id="IPR001610">
    <property type="entry name" value="PAC"/>
</dbReference>
<dbReference type="InterPro" id="IPR036097">
    <property type="entry name" value="HisK_dim/P_sf"/>
</dbReference>
<dbReference type="Gene3D" id="3.30.70.270">
    <property type="match status" value="1"/>
</dbReference>
<gene>
    <name evidence="14" type="ORF">R4Z09_29135</name>
</gene>
<dbReference type="InterPro" id="IPR001633">
    <property type="entry name" value="EAL_dom"/>
</dbReference>
<dbReference type="InterPro" id="IPR013767">
    <property type="entry name" value="PAS_fold"/>
</dbReference>
<dbReference type="EMBL" id="CP137640">
    <property type="protein sequence ID" value="WVX81212.1"/>
    <property type="molecule type" value="Genomic_DNA"/>
</dbReference>
<feature type="domain" description="PAS" evidence="10">
    <location>
        <begin position="19"/>
        <end position="89"/>
    </location>
</feature>
<dbReference type="Gene3D" id="1.10.287.130">
    <property type="match status" value="1"/>
</dbReference>
<evidence type="ECO:0000256" key="7">
    <source>
        <dbReference type="ARBA" id="ARBA00022840"/>
    </source>
</evidence>
<dbReference type="Pfam" id="PF00990">
    <property type="entry name" value="GGDEF"/>
    <property type="match status" value="1"/>
</dbReference>
<dbReference type="PROSITE" id="PS50113">
    <property type="entry name" value="PAC"/>
    <property type="match status" value="3"/>
</dbReference>
<dbReference type="Pfam" id="PF08447">
    <property type="entry name" value="PAS_3"/>
    <property type="match status" value="1"/>
</dbReference>
<dbReference type="Pfam" id="PF00563">
    <property type="entry name" value="EAL"/>
    <property type="match status" value="1"/>
</dbReference>
<dbReference type="InterPro" id="IPR035965">
    <property type="entry name" value="PAS-like_dom_sf"/>
</dbReference>
<feature type="domain" description="PAC" evidence="11">
    <location>
        <begin position="788"/>
        <end position="839"/>
    </location>
</feature>
<evidence type="ECO:0000256" key="4">
    <source>
        <dbReference type="ARBA" id="ARBA00022679"/>
    </source>
</evidence>
<dbReference type="Gene3D" id="3.20.20.450">
    <property type="entry name" value="EAL domain"/>
    <property type="match status" value="1"/>
</dbReference>
<dbReference type="Gene3D" id="3.30.565.10">
    <property type="entry name" value="Histidine kinase-like ATPase, C-terminal domain"/>
    <property type="match status" value="1"/>
</dbReference>
<reference evidence="14 15" key="1">
    <citation type="submission" date="2023-10" db="EMBL/GenBank/DDBJ databases">
        <title>Niallia locisalis sp.nov. isolated from a salt pond sample.</title>
        <authorList>
            <person name="Li X.-J."/>
            <person name="Dong L."/>
        </authorList>
    </citation>
    <scope>NUCLEOTIDE SEQUENCE [LARGE SCALE GENOMIC DNA]</scope>
    <source>
        <strain evidence="14 15">DSM 29761</strain>
    </source>
</reference>
<keyword evidence="7" id="KW-0067">ATP-binding</keyword>
<dbReference type="CDD" id="cd00082">
    <property type="entry name" value="HisKA"/>
    <property type="match status" value="1"/>
</dbReference>
<keyword evidence="5" id="KW-0547">Nucleotide-binding</keyword>
<dbReference type="Pfam" id="PF00512">
    <property type="entry name" value="HisKA"/>
    <property type="match status" value="1"/>
</dbReference>
<feature type="domain" description="EAL" evidence="12">
    <location>
        <begin position="440"/>
        <end position="692"/>
    </location>
</feature>
<evidence type="ECO:0000259" key="10">
    <source>
        <dbReference type="PROSITE" id="PS50112"/>
    </source>
</evidence>
<dbReference type="PRINTS" id="PR00344">
    <property type="entry name" value="BCTRLSENSOR"/>
</dbReference>
<dbReference type="InterPro" id="IPR000014">
    <property type="entry name" value="PAS"/>
</dbReference>
<dbReference type="Pfam" id="PF02518">
    <property type="entry name" value="HATPase_c"/>
    <property type="match status" value="1"/>
</dbReference>
<protein>
    <recommendedName>
        <fullName evidence="2">histidine kinase</fullName>
        <ecNumber evidence="2">2.7.13.3</ecNumber>
    </recommendedName>
</protein>
<dbReference type="NCBIfam" id="TIGR00229">
    <property type="entry name" value="sensory_box"/>
    <property type="match status" value="4"/>
</dbReference>
<organism evidence="14 15">
    <name type="scientific">Niallia oryzisoli</name>
    <dbReference type="NCBI Taxonomy" id="1737571"/>
    <lineage>
        <taxon>Bacteria</taxon>
        <taxon>Bacillati</taxon>
        <taxon>Bacillota</taxon>
        <taxon>Bacilli</taxon>
        <taxon>Bacillales</taxon>
        <taxon>Bacillaceae</taxon>
        <taxon>Niallia</taxon>
    </lineage>
</organism>
<evidence type="ECO:0000313" key="15">
    <source>
        <dbReference type="Proteomes" id="UP001357223"/>
    </source>
</evidence>
<dbReference type="InterPro" id="IPR003661">
    <property type="entry name" value="HisK_dim/P_dom"/>
</dbReference>
<evidence type="ECO:0000313" key="14">
    <source>
        <dbReference type="EMBL" id="WVX81212.1"/>
    </source>
</evidence>
<evidence type="ECO:0000259" key="12">
    <source>
        <dbReference type="PROSITE" id="PS50883"/>
    </source>
</evidence>
<dbReference type="InterPro" id="IPR036890">
    <property type="entry name" value="HATPase_C_sf"/>
</dbReference>
<dbReference type="PROSITE" id="PS50887">
    <property type="entry name" value="GGDEF"/>
    <property type="match status" value="1"/>
</dbReference>